<keyword evidence="6 16" id="KW-0812">Transmembrane</keyword>
<feature type="compositionally biased region" description="Low complexity" evidence="17">
    <location>
        <begin position="304"/>
        <end position="325"/>
    </location>
</feature>
<evidence type="ECO:0000256" key="18">
    <source>
        <dbReference type="SAM" id="Phobius"/>
    </source>
</evidence>
<dbReference type="EMBL" id="JAVREH010000015">
    <property type="protein sequence ID" value="MDT0262246.1"/>
    <property type="molecule type" value="Genomic_DNA"/>
</dbReference>
<keyword evidence="8 18" id="KW-1133">Transmembrane helix</keyword>
<dbReference type="RefSeq" id="WP_311423396.1">
    <property type="nucleotide sequence ID" value="NZ_JAVREH010000015.1"/>
</dbReference>
<keyword evidence="7" id="KW-0653">Protein transport</keyword>
<feature type="transmembrane region" description="Helical" evidence="18">
    <location>
        <begin position="222"/>
        <end position="244"/>
    </location>
</feature>
<evidence type="ECO:0000256" key="2">
    <source>
        <dbReference type="ARBA" id="ARBA00010527"/>
    </source>
</evidence>
<keyword evidence="21" id="KW-1185">Reference proteome</keyword>
<keyword evidence="5" id="KW-1003">Cell membrane</keyword>
<gene>
    <name evidence="20" type="primary">yidC</name>
    <name evidence="20" type="ORF">RM423_12680</name>
</gene>
<keyword evidence="10" id="KW-0143">Chaperone</keyword>
<evidence type="ECO:0000256" key="7">
    <source>
        <dbReference type="ARBA" id="ARBA00022927"/>
    </source>
</evidence>
<evidence type="ECO:0000256" key="8">
    <source>
        <dbReference type="ARBA" id="ARBA00022989"/>
    </source>
</evidence>
<evidence type="ECO:0000256" key="4">
    <source>
        <dbReference type="ARBA" id="ARBA00022448"/>
    </source>
</evidence>
<feature type="region of interest" description="Disordered" evidence="17">
    <location>
        <begin position="283"/>
        <end position="368"/>
    </location>
</feature>
<evidence type="ECO:0000259" key="19">
    <source>
        <dbReference type="Pfam" id="PF02096"/>
    </source>
</evidence>
<keyword evidence="9 18" id="KW-0472">Membrane</keyword>
<dbReference type="Proteomes" id="UP001183176">
    <property type="component" value="Unassembled WGS sequence"/>
</dbReference>
<feature type="transmembrane region" description="Helical" evidence="18">
    <location>
        <begin position="182"/>
        <end position="201"/>
    </location>
</feature>
<comment type="similarity">
    <text evidence="2">Belongs to the OXA1/ALB3/YidC family. Type 1 subfamily.</text>
</comment>
<evidence type="ECO:0000256" key="15">
    <source>
        <dbReference type="ARBA" id="ARBA00033342"/>
    </source>
</evidence>
<evidence type="ECO:0000256" key="12">
    <source>
        <dbReference type="ARBA" id="ARBA00026028"/>
    </source>
</evidence>
<evidence type="ECO:0000256" key="5">
    <source>
        <dbReference type="ARBA" id="ARBA00022475"/>
    </source>
</evidence>
<dbReference type="NCBIfam" id="TIGR03592">
    <property type="entry name" value="yidC_oxa1_cterm"/>
    <property type="match status" value="1"/>
</dbReference>
<feature type="compositionally biased region" description="Low complexity" evidence="17">
    <location>
        <begin position="350"/>
        <end position="361"/>
    </location>
</feature>
<evidence type="ECO:0000256" key="3">
    <source>
        <dbReference type="ARBA" id="ARBA00015325"/>
    </source>
</evidence>
<comment type="function">
    <text evidence="11">Required for the insertion and/or proper folding and/or complex formation of integral membrane proteins into the membrane. Involved in integration of membrane proteins that insert both dependently and independently of the Sec translocase complex, as well as at least some lipoproteins. Aids folding of multispanning membrane proteins.</text>
</comment>
<proteinExistence type="inferred from homology"/>
<evidence type="ECO:0000256" key="13">
    <source>
        <dbReference type="ARBA" id="ARBA00031538"/>
    </source>
</evidence>
<evidence type="ECO:0000256" key="9">
    <source>
        <dbReference type="ARBA" id="ARBA00023136"/>
    </source>
</evidence>
<evidence type="ECO:0000313" key="20">
    <source>
        <dbReference type="EMBL" id="MDT0262246.1"/>
    </source>
</evidence>
<feature type="domain" description="Membrane insertase YidC/Oxa/ALB C-terminal" evidence="19">
    <location>
        <begin position="33"/>
        <end position="258"/>
    </location>
</feature>
<comment type="caution">
    <text evidence="20">The sequence shown here is derived from an EMBL/GenBank/DDBJ whole genome shotgun (WGS) entry which is preliminary data.</text>
</comment>
<evidence type="ECO:0000256" key="6">
    <source>
        <dbReference type="ARBA" id="ARBA00022692"/>
    </source>
</evidence>
<evidence type="ECO:0000256" key="11">
    <source>
        <dbReference type="ARBA" id="ARBA00025034"/>
    </source>
</evidence>
<evidence type="ECO:0000256" key="14">
    <source>
        <dbReference type="ARBA" id="ARBA00033245"/>
    </source>
</evidence>
<dbReference type="InterPro" id="IPR001708">
    <property type="entry name" value="YidC/ALB3/OXA1/COX18"/>
</dbReference>
<name>A0ABU2JB75_9ACTN</name>
<reference evidence="21" key="1">
    <citation type="submission" date="2023-07" db="EMBL/GenBank/DDBJ databases">
        <title>30 novel species of actinomycetes from the DSMZ collection.</title>
        <authorList>
            <person name="Nouioui I."/>
        </authorList>
    </citation>
    <scope>NUCLEOTIDE SEQUENCE [LARGE SCALE GENOMIC DNA]</scope>
    <source>
        <strain evidence="21">DSM 44399</strain>
    </source>
</reference>
<dbReference type="PANTHER" id="PTHR12428">
    <property type="entry name" value="OXA1"/>
    <property type="match status" value="1"/>
</dbReference>
<organism evidence="20 21">
    <name type="scientific">Jatrophihabitans lederbergiae</name>
    <dbReference type="NCBI Taxonomy" id="3075547"/>
    <lineage>
        <taxon>Bacteria</taxon>
        <taxon>Bacillati</taxon>
        <taxon>Actinomycetota</taxon>
        <taxon>Actinomycetes</taxon>
        <taxon>Jatrophihabitantales</taxon>
        <taxon>Jatrophihabitantaceae</taxon>
        <taxon>Jatrophihabitans</taxon>
    </lineage>
</organism>
<dbReference type="CDD" id="cd20070">
    <property type="entry name" value="5TM_YidC_Alb3"/>
    <property type="match status" value="1"/>
</dbReference>
<keyword evidence="4" id="KW-0813">Transport</keyword>
<sequence>MLDFLYTAVSWVLLRWYQLFTMLGMSKDSGLTWALSIIMLVVTARLVLFRFFVKQVHYQRRMQEMQPKIKKLQEKHKGDKATLQREMMAMQQAEGFNPISGCLPMFLQIPIFISLFHVLKHISNSVGLAPGSRGLTLYGFTEAQTTAAAHAKLFNAPLAASLRESSDKILQLGGHVTTTRTVSLVLVLISAAATYITQRAVMKNQTTPPEGQAAMIQRLMQIGIPISVIFSGFIFPLGVLLYWFTSNLWTMGQQFYIFRFHPHTPGDTAAIAAGPVGEVGKTLAPKVGQKPANAKGTRAGVTPAAGSNATANAAKTNTASKGATAMRVSDDDTSAVPEPPVTRQPAKPQRPNGNRPGNNKRSPGKKRR</sequence>
<evidence type="ECO:0000313" key="21">
    <source>
        <dbReference type="Proteomes" id="UP001183176"/>
    </source>
</evidence>
<evidence type="ECO:0000256" key="10">
    <source>
        <dbReference type="ARBA" id="ARBA00023186"/>
    </source>
</evidence>
<protein>
    <recommendedName>
        <fullName evidence="3">Membrane protein insertase YidC</fullName>
    </recommendedName>
    <alternativeName>
        <fullName evidence="15">Foldase YidC</fullName>
    </alternativeName>
    <alternativeName>
        <fullName evidence="14">Membrane integrase YidC</fullName>
    </alternativeName>
    <alternativeName>
        <fullName evidence="13">Membrane protein YidC</fullName>
    </alternativeName>
</protein>
<accession>A0ABU2JB75</accession>
<evidence type="ECO:0000256" key="17">
    <source>
        <dbReference type="SAM" id="MobiDB-lite"/>
    </source>
</evidence>
<comment type="subunit">
    <text evidence="12">Interacts with the Sec translocase complex via SecD. Specifically interacts with transmembrane segments of nascent integral membrane proteins during membrane integration.</text>
</comment>
<comment type="subcellular location">
    <subcellularLocation>
        <location evidence="1">Cell membrane</location>
        <topology evidence="1">Multi-pass membrane protein</topology>
    </subcellularLocation>
    <subcellularLocation>
        <location evidence="16">Membrane</location>
        <topology evidence="16">Multi-pass membrane protein</topology>
    </subcellularLocation>
</comment>
<dbReference type="InterPro" id="IPR047196">
    <property type="entry name" value="YidC_ALB_C"/>
</dbReference>
<evidence type="ECO:0000256" key="16">
    <source>
        <dbReference type="RuleBase" id="RU003945"/>
    </source>
</evidence>
<dbReference type="InterPro" id="IPR028055">
    <property type="entry name" value="YidC/Oxa/ALB_C"/>
</dbReference>
<dbReference type="Pfam" id="PF02096">
    <property type="entry name" value="60KD_IMP"/>
    <property type="match status" value="1"/>
</dbReference>
<dbReference type="PANTHER" id="PTHR12428:SF65">
    <property type="entry name" value="CYTOCHROME C OXIDASE ASSEMBLY PROTEIN COX18, MITOCHONDRIAL"/>
    <property type="match status" value="1"/>
</dbReference>
<feature type="transmembrane region" description="Helical" evidence="18">
    <location>
        <begin position="31"/>
        <end position="53"/>
    </location>
</feature>
<evidence type="ECO:0000256" key="1">
    <source>
        <dbReference type="ARBA" id="ARBA00004651"/>
    </source>
</evidence>